<dbReference type="EMBL" id="JAEHOE010000025">
    <property type="protein sequence ID" value="KAG2495299.1"/>
    <property type="molecule type" value="Genomic_DNA"/>
</dbReference>
<organism evidence="1 2">
    <name type="scientific">Edaphochlamys debaryana</name>
    <dbReference type="NCBI Taxonomy" id="47281"/>
    <lineage>
        <taxon>Eukaryota</taxon>
        <taxon>Viridiplantae</taxon>
        <taxon>Chlorophyta</taxon>
        <taxon>core chlorophytes</taxon>
        <taxon>Chlorophyceae</taxon>
        <taxon>CS clade</taxon>
        <taxon>Chlamydomonadales</taxon>
        <taxon>Chlamydomonadales incertae sedis</taxon>
        <taxon>Edaphochlamys</taxon>
    </lineage>
</organism>
<sequence length="162" mass="18506">MVRREPPTPEVDPENAEFVVFFRCLKYKDSQLNTMVGPSLWVPLSIIKGNQVSNFLAKAIETEWGMKLYGRTLIWQMASGLYQDKTKVEKELRKNFPPFANAASSDFQYAFKIRDKANPKDWTKAEDLTVFPSPEELGATGIEQLKKFFSAENVSSMFKAPQ</sequence>
<dbReference type="OrthoDB" id="566705at2759"/>
<protein>
    <submittedName>
        <fullName evidence="1">Uncharacterized protein</fullName>
    </submittedName>
</protein>
<keyword evidence="2" id="KW-1185">Reference proteome</keyword>
<dbReference type="PANTHER" id="PTHR48191:SF2">
    <property type="entry name" value="PROTEIN HHL1, CHLOROPLASTIC"/>
    <property type="match status" value="1"/>
</dbReference>
<evidence type="ECO:0000313" key="2">
    <source>
        <dbReference type="Proteomes" id="UP000612055"/>
    </source>
</evidence>
<reference evidence="1" key="1">
    <citation type="journal article" date="2020" name="bioRxiv">
        <title>Comparative genomics of Chlamydomonas.</title>
        <authorList>
            <person name="Craig R.J."/>
            <person name="Hasan A.R."/>
            <person name="Ness R.W."/>
            <person name="Keightley P.D."/>
        </authorList>
    </citation>
    <scope>NUCLEOTIDE SEQUENCE</scope>
    <source>
        <strain evidence="1">CCAP 11/70</strain>
    </source>
</reference>
<dbReference type="InterPro" id="IPR045388">
    <property type="entry name" value="HHL1-like"/>
</dbReference>
<evidence type="ECO:0000313" key="1">
    <source>
        <dbReference type="EMBL" id="KAG2495299.1"/>
    </source>
</evidence>
<dbReference type="AlphaFoldDB" id="A0A835Y540"/>
<gene>
    <name evidence="1" type="ORF">HYH03_006571</name>
</gene>
<dbReference type="PANTHER" id="PTHR48191">
    <property type="entry name" value="PROTEIN HHL1 CHLOROPLASTIC"/>
    <property type="match status" value="1"/>
</dbReference>
<accession>A0A835Y540</accession>
<proteinExistence type="predicted"/>
<dbReference type="Proteomes" id="UP000612055">
    <property type="component" value="Unassembled WGS sequence"/>
</dbReference>
<name>A0A835Y540_9CHLO</name>
<comment type="caution">
    <text evidence="1">The sequence shown here is derived from an EMBL/GenBank/DDBJ whole genome shotgun (WGS) entry which is preliminary data.</text>
</comment>